<evidence type="ECO:0000256" key="6">
    <source>
        <dbReference type="SAM" id="Phobius"/>
    </source>
</evidence>
<keyword evidence="5 6" id="KW-0472">Membrane</keyword>
<reference evidence="8 9" key="1">
    <citation type="submission" date="2016-09" db="EMBL/GenBank/DDBJ databases">
        <title>Alteromonas lipolytica, a new species isolated from sea water.</title>
        <authorList>
            <person name="Wu Y.-H."/>
            <person name="Cheng H."/>
            <person name="Xu X.-W."/>
        </authorList>
    </citation>
    <scope>NUCLEOTIDE SEQUENCE [LARGE SCALE GENOMIC DNA]</scope>
    <source>
        <strain evidence="8 9">JW12</strain>
    </source>
</reference>
<feature type="domain" description="EamA" evidence="7">
    <location>
        <begin position="148"/>
        <end position="274"/>
    </location>
</feature>
<feature type="transmembrane region" description="Helical" evidence="6">
    <location>
        <begin position="237"/>
        <end position="256"/>
    </location>
</feature>
<dbReference type="STRING" id="1856405.BFC17_03100"/>
<gene>
    <name evidence="8" type="ORF">BFC17_03100</name>
</gene>
<feature type="transmembrane region" description="Helical" evidence="6">
    <location>
        <begin position="36"/>
        <end position="54"/>
    </location>
</feature>
<dbReference type="AlphaFoldDB" id="A0A1E8FCN7"/>
<keyword evidence="2" id="KW-1003">Cell membrane</keyword>
<feature type="domain" description="EamA" evidence="7">
    <location>
        <begin position="8"/>
        <end position="137"/>
    </location>
</feature>
<feature type="transmembrane region" description="Helical" evidence="6">
    <location>
        <begin position="206"/>
        <end position="225"/>
    </location>
</feature>
<evidence type="ECO:0000259" key="7">
    <source>
        <dbReference type="Pfam" id="PF00892"/>
    </source>
</evidence>
<proteinExistence type="predicted"/>
<feature type="transmembrane region" description="Helical" evidence="6">
    <location>
        <begin position="146"/>
        <end position="162"/>
    </location>
</feature>
<protein>
    <submittedName>
        <fullName evidence="8">Permease</fullName>
    </submittedName>
</protein>
<evidence type="ECO:0000256" key="4">
    <source>
        <dbReference type="ARBA" id="ARBA00022989"/>
    </source>
</evidence>
<feature type="transmembrane region" description="Helical" evidence="6">
    <location>
        <begin position="7"/>
        <end position="30"/>
    </location>
</feature>
<comment type="caution">
    <text evidence="8">The sequence shown here is derived from an EMBL/GenBank/DDBJ whole genome shotgun (WGS) entry which is preliminary data.</text>
</comment>
<dbReference type="InterPro" id="IPR000620">
    <property type="entry name" value="EamA_dom"/>
</dbReference>
<keyword evidence="3 6" id="KW-0812">Transmembrane</keyword>
<dbReference type="Proteomes" id="UP000176037">
    <property type="component" value="Unassembled WGS sequence"/>
</dbReference>
<evidence type="ECO:0000256" key="3">
    <source>
        <dbReference type="ARBA" id="ARBA00022692"/>
    </source>
</evidence>
<keyword evidence="9" id="KW-1185">Reference proteome</keyword>
<dbReference type="SUPFAM" id="SSF103481">
    <property type="entry name" value="Multidrug resistance efflux transporter EmrE"/>
    <property type="match status" value="2"/>
</dbReference>
<dbReference type="Pfam" id="PF00892">
    <property type="entry name" value="EamA"/>
    <property type="match status" value="2"/>
</dbReference>
<dbReference type="EMBL" id="MJIC01000015">
    <property type="protein sequence ID" value="OFI33263.1"/>
    <property type="molecule type" value="Genomic_DNA"/>
</dbReference>
<dbReference type="InterPro" id="IPR051258">
    <property type="entry name" value="Diverse_Substrate_Transporter"/>
</dbReference>
<feature type="transmembrane region" description="Helical" evidence="6">
    <location>
        <begin position="66"/>
        <end position="83"/>
    </location>
</feature>
<dbReference type="RefSeq" id="WP_070177639.1">
    <property type="nucleotide sequence ID" value="NZ_BMJR01000002.1"/>
</dbReference>
<dbReference type="OrthoDB" id="9150437at2"/>
<evidence type="ECO:0000313" key="9">
    <source>
        <dbReference type="Proteomes" id="UP000176037"/>
    </source>
</evidence>
<accession>A0A1E8FCN7</accession>
<evidence type="ECO:0000256" key="2">
    <source>
        <dbReference type="ARBA" id="ARBA00022475"/>
    </source>
</evidence>
<evidence type="ECO:0000256" key="5">
    <source>
        <dbReference type="ARBA" id="ARBA00023136"/>
    </source>
</evidence>
<feature type="transmembrane region" description="Helical" evidence="6">
    <location>
        <begin position="174"/>
        <end position="194"/>
    </location>
</feature>
<feature type="transmembrane region" description="Helical" evidence="6">
    <location>
        <begin position="120"/>
        <end position="140"/>
    </location>
</feature>
<dbReference type="InterPro" id="IPR037185">
    <property type="entry name" value="EmrE-like"/>
</dbReference>
<comment type="subcellular location">
    <subcellularLocation>
        <location evidence="1">Cell membrane</location>
        <topology evidence="1">Multi-pass membrane protein</topology>
    </subcellularLocation>
</comment>
<dbReference type="GO" id="GO:0005886">
    <property type="term" value="C:plasma membrane"/>
    <property type="evidence" value="ECO:0007669"/>
    <property type="project" value="UniProtKB-SubCell"/>
</dbReference>
<dbReference type="PANTHER" id="PTHR42920:SF5">
    <property type="entry name" value="EAMA DOMAIN-CONTAINING PROTEIN"/>
    <property type="match status" value="1"/>
</dbReference>
<organism evidence="8 9">
    <name type="scientific">Alteromonas lipolytica</name>
    <dbReference type="NCBI Taxonomy" id="1856405"/>
    <lineage>
        <taxon>Bacteria</taxon>
        <taxon>Pseudomonadati</taxon>
        <taxon>Pseudomonadota</taxon>
        <taxon>Gammaproteobacteria</taxon>
        <taxon>Alteromonadales</taxon>
        <taxon>Alteromonadaceae</taxon>
        <taxon>Alteromonas/Salinimonas group</taxon>
        <taxon>Alteromonas</taxon>
    </lineage>
</organism>
<keyword evidence="4 6" id="KW-1133">Transmembrane helix</keyword>
<feature type="transmembrane region" description="Helical" evidence="6">
    <location>
        <begin position="89"/>
        <end position="108"/>
    </location>
</feature>
<name>A0A1E8FCN7_9ALTE</name>
<evidence type="ECO:0000313" key="8">
    <source>
        <dbReference type="EMBL" id="OFI33263.1"/>
    </source>
</evidence>
<dbReference type="PANTHER" id="PTHR42920">
    <property type="entry name" value="OS03G0707200 PROTEIN-RELATED"/>
    <property type="match status" value="1"/>
</dbReference>
<sequence>MDPVKKSLISLHIAVVLLGGTGLFSIIIPLNAIDITLGRSLFACLALCLFVRAGREHLRLDRNLDYLIAIGLGALMAAHWATYFASMQYAGVSVGMIAMFTFPVITVLMEPLFERTRLAWQDIVSALVVIAGIILIVPEVSLDNDVTLGVGLGVISAVLYAVRNLSLRKYFSHYSGARSMAWQTLVIILCLLPFSELMQSQQETSVWLLLLALGTLFTALPHALVANSLAHLRAKTFSLIACMQPFYGVIFAVILLHEAPGWQTLLGGILVTSASIYETVNTHKSASASNE</sequence>
<evidence type="ECO:0000256" key="1">
    <source>
        <dbReference type="ARBA" id="ARBA00004651"/>
    </source>
</evidence>